<evidence type="ECO:0000313" key="2">
    <source>
        <dbReference type="Proteomes" id="UP001281410"/>
    </source>
</evidence>
<accession>A0AAE0B866</accession>
<gene>
    <name evidence="1" type="ORF">Dsin_002946</name>
</gene>
<reference evidence="1" key="1">
    <citation type="journal article" date="2023" name="Plant J.">
        <title>Genome sequences and population genomics provide insights into the demographic history, inbreeding, and mutation load of two 'living fossil' tree species of Dipteronia.</title>
        <authorList>
            <person name="Feng Y."/>
            <person name="Comes H.P."/>
            <person name="Chen J."/>
            <person name="Zhu S."/>
            <person name="Lu R."/>
            <person name="Zhang X."/>
            <person name="Li P."/>
            <person name="Qiu J."/>
            <person name="Olsen K.M."/>
            <person name="Qiu Y."/>
        </authorList>
    </citation>
    <scope>NUCLEOTIDE SEQUENCE</scope>
    <source>
        <strain evidence="1">NBL</strain>
    </source>
</reference>
<evidence type="ECO:0000313" key="1">
    <source>
        <dbReference type="EMBL" id="KAK3231065.1"/>
    </source>
</evidence>
<keyword evidence="2" id="KW-1185">Reference proteome</keyword>
<dbReference type="Proteomes" id="UP001281410">
    <property type="component" value="Unassembled WGS sequence"/>
</dbReference>
<protein>
    <submittedName>
        <fullName evidence="1">Uncharacterized protein</fullName>
    </submittedName>
</protein>
<sequence length="137" mass="15535">MEKCWASVLKCKAETLPISYLGLPLGSWPSSKAMWTPVIERIDKRLAPWKRKFLSKGGRLTLIKTVISSIPTYFMSIFKIPVGIAQRIEKLQRSFLWGDGVEKRKVHAINWETVCRSKKNGGLGFGRVEVKNKAMLA</sequence>
<dbReference type="EMBL" id="JANJYJ010000001">
    <property type="protein sequence ID" value="KAK3231065.1"/>
    <property type="molecule type" value="Genomic_DNA"/>
</dbReference>
<organism evidence="1 2">
    <name type="scientific">Dipteronia sinensis</name>
    <dbReference type="NCBI Taxonomy" id="43782"/>
    <lineage>
        <taxon>Eukaryota</taxon>
        <taxon>Viridiplantae</taxon>
        <taxon>Streptophyta</taxon>
        <taxon>Embryophyta</taxon>
        <taxon>Tracheophyta</taxon>
        <taxon>Spermatophyta</taxon>
        <taxon>Magnoliopsida</taxon>
        <taxon>eudicotyledons</taxon>
        <taxon>Gunneridae</taxon>
        <taxon>Pentapetalae</taxon>
        <taxon>rosids</taxon>
        <taxon>malvids</taxon>
        <taxon>Sapindales</taxon>
        <taxon>Sapindaceae</taxon>
        <taxon>Hippocastanoideae</taxon>
        <taxon>Acereae</taxon>
        <taxon>Dipteronia</taxon>
    </lineage>
</organism>
<name>A0AAE0B866_9ROSI</name>
<dbReference type="PANTHER" id="PTHR33116:SF78">
    <property type="entry name" value="OS12G0587133 PROTEIN"/>
    <property type="match status" value="1"/>
</dbReference>
<proteinExistence type="predicted"/>
<dbReference type="AlphaFoldDB" id="A0AAE0B866"/>
<comment type="caution">
    <text evidence="1">The sequence shown here is derived from an EMBL/GenBank/DDBJ whole genome shotgun (WGS) entry which is preliminary data.</text>
</comment>
<dbReference type="PANTHER" id="PTHR33116">
    <property type="entry name" value="REVERSE TRANSCRIPTASE ZINC-BINDING DOMAIN-CONTAINING PROTEIN-RELATED-RELATED"/>
    <property type="match status" value="1"/>
</dbReference>